<dbReference type="EMBL" id="VSSQ01028346">
    <property type="protein sequence ID" value="MPM78034.1"/>
    <property type="molecule type" value="Genomic_DNA"/>
</dbReference>
<comment type="caution">
    <text evidence="2">The sequence shown here is derived from an EMBL/GenBank/DDBJ whole genome shotgun (WGS) entry which is preliminary data.</text>
</comment>
<feature type="region of interest" description="Disordered" evidence="1">
    <location>
        <begin position="43"/>
        <end position="82"/>
    </location>
</feature>
<feature type="compositionally biased region" description="Basic and acidic residues" evidence="1">
    <location>
        <begin position="70"/>
        <end position="82"/>
    </location>
</feature>
<accession>A0A645CMC3</accession>
<dbReference type="AlphaFoldDB" id="A0A645CMC3"/>
<name>A0A645CMC3_9ZZZZ</name>
<feature type="compositionally biased region" description="Basic and acidic residues" evidence="1">
    <location>
        <begin position="43"/>
        <end position="62"/>
    </location>
</feature>
<reference evidence="2" key="1">
    <citation type="submission" date="2019-08" db="EMBL/GenBank/DDBJ databases">
        <authorList>
            <person name="Kucharzyk K."/>
            <person name="Murdoch R.W."/>
            <person name="Higgins S."/>
            <person name="Loffler F."/>
        </authorList>
    </citation>
    <scope>NUCLEOTIDE SEQUENCE</scope>
</reference>
<proteinExistence type="predicted"/>
<evidence type="ECO:0000313" key="2">
    <source>
        <dbReference type="EMBL" id="MPM78034.1"/>
    </source>
</evidence>
<gene>
    <name evidence="2" type="ORF">SDC9_125044</name>
</gene>
<protein>
    <submittedName>
        <fullName evidence="2">Uncharacterized protein</fullName>
    </submittedName>
</protein>
<evidence type="ECO:0000256" key="1">
    <source>
        <dbReference type="SAM" id="MobiDB-lite"/>
    </source>
</evidence>
<organism evidence="2">
    <name type="scientific">bioreactor metagenome</name>
    <dbReference type="NCBI Taxonomy" id="1076179"/>
    <lineage>
        <taxon>unclassified sequences</taxon>
        <taxon>metagenomes</taxon>
        <taxon>ecological metagenomes</taxon>
    </lineage>
</organism>
<sequence>MSQPATFGSGCLQVFQPLEGFQHGGRKQRTGLDALAAGLACDQDHKERHHKAIQEHSTEKDKRQRPKISAQKEGHANGDDNCHDHRCHHTHIKVFQGFQVGHHTVEQIAPALLLQICRRSGFQGAIEPNPHFGQQTQINRVRYQPFQVAENTARNAKEAHAHNGYL</sequence>